<evidence type="ECO:0008006" key="4">
    <source>
        <dbReference type="Google" id="ProtNLM"/>
    </source>
</evidence>
<sequence>MIRTSKSNVCATFSLCYALFMAILFLVYFAQNHTQHYQIAIGAIVCGAIPFLLERFAKIRFHYLIITLYFTFLFGSQFLGSMMGFYDSISWWDTFLHCISGILIACIALDLLERLTNKGARKGMTSWFIFIYVLSVAVLGGVLWEIYEFSVDQLFGTTTQGGGNVDTMTDLIADSVGGIIVAIIAAFFRRK</sequence>
<keyword evidence="1" id="KW-0812">Transmembrane</keyword>
<dbReference type="InterPro" id="IPR014509">
    <property type="entry name" value="YjdF-like"/>
</dbReference>
<reference evidence="2 3" key="1">
    <citation type="submission" date="2020-04" db="EMBL/GenBank/DDBJ databases">
        <authorList>
            <person name="Hitch T.C.A."/>
            <person name="Wylensek D."/>
            <person name="Clavel T."/>
        </authorList>
    </citation>
    <scope>NUCLEOTIDE SEQUENCE [LARGE SCALE GENOMIC DNA]</scope>
    <source>
        <strain evidence="2 3">WB01_D5_05</strain>
    </source>
</reference>
<dbReference type="Proteomes" id="UP000561326">
    <property type="component" value="Unassembled WGS sequence"/>
</dbReference>
<protein>
    <recommendedName>
        <fullName evidence="4">Membrane-spanning protein</fullName>
    </recommendedName>
</protein>
<dbReference type="Pfam" id="PF09997">
    <property type="entry name" value="DUF2238"/>
    <property type="match status" value="1"/>
</dbReference>
<accession>A0A848CXZ8</accession>
<proteinExistence type="predicted"/>
<feature type="transmembrane region" description="Helical" evidence="1">
    <location>
        <begin position="91"/>
        <end position="112"/>
    </location>
</feature>
<name>A0A848CXZ8_ANEAE</name>
<feature type="transmembrane region" description="Helical" evidence="1">
    <location>
        <begin position="12"/>
        <end position="30"/>
    </location>
</feature>
<dbReference type="EMBL" id="JABAGO010000043">
    <property type="protein sequence ID" value="NMF00316.1"/>
    <property type="molecule type" value="Genomic_DNA"/>
</dbReference>
<keyword evidence="1" id="KW-1133">Transmembrane helix</keyword>
<evidence type="ECO:0000313" key="2">
    <source>
        <dbReference type="EMBL" id="NMF00316.1"/>
    </source>
</evidence>
<feature type="transmembrane region" description="Helical" evidence="1">
    <location>
        <begin position="124"/>
        <end position="147"/>
    </location>
</feature>
<feature type="transmembrane region" description="Helical" evidence="1">
    <location>
        <begin position="60"/>
        <end position="79"/>
    </location>
</feature>
<keyword evidence="1" id="KW-0472">Membrane</keyword>
<gene>
    <name evidence="2" type="ORF">HF838_18985</name>
</gene>
<evidence type="ECO:0000313" key="3">
    <source>
        <dbReference type="Proteomes" id="UP000561326"/>
    </source>
</evidence>
<feature type="transmembrane region" description="Helical" evidence="1">
    <location>
        <begin position="167"/>
        <end position="188"/>
    </location>
</feature>
<comment type="caution">
    <text evidence="2">The sequence shown here is derived from an EMBL/GenBank/DDBJ whole genome shotgun (WGS) entry which is preliminary data.</text>
</comment>
<organism evidence="2 3">
    <name type="scientific">Aneurinibacillus aneurinilyticus</name>
    <name type="common">Bacillus aneurinolyticus</name>
    <dbReference type="NCBI Taxonomy" id="1391"/>
    <lineage>
        <taxon>Bacteria</taxon>
        <taxon>Bacillati</taxon>
        <taxon>Bacillota</taxon>
        <taxon>Bacilli</taxon>
        <taxon>Bacillales</taxon>
        <taxon>Paenibacillaceae</taxon>
        <taxon>Aneurinibacillus group</taxon>
        <taxon>Aneurinibacillus</taxon>
    </lineage>
</organism>
<feature type="transmembrane region" description="Helical" evidence="1">
    <location>
        <begin position="36"/>
        <end position="53"/>
    </location>
</feature>
<dbReference type="AlphaFoldDB" id="A0A848CXZ8"/>
<evidence type="ECO:0000256" key="1">
    <source>
        <dbReference type="SAM" id="Phobius"/>
    </source>
</evidence>
<dbReference type="OrthoDB" id="4966203at2"/>